<evidence type="ECO:0000256" key="5">
    <source>
        <dbReference type="ARBA" id="ARBA00023049"/>
    </source>
</evidence>
<keyword evidence="1 6" id="KW-0645">Protease</keyword>
<dbReference type="Proteomes" id="UP000620075">
    <property type="component" value="Unassembled WGS sequence"/>
</dbReference>
<keyword evidence="3 6" id="KW-0378">Hydrolase</keyword>
<evidence type="ECO:0000313" key="9">
    <source>
        <dbReference type="EMBL" id="MBJ7604608.1"/>
    </source>
</evidence>
<evidence type="ECO:0000259" key="8">
    <source>
        <dbReference type="Pfam" id="PF08439"/>
    </source>
</evidence>
<evidence type="ECO:0000256" key="4">
    <source>
        <dbReference type="ARBA" id="ARBA00022833"/>
    </source>
</evidence>
<accession>A0A934NET2</accession>
<keyword evidence="5 6" id="KW-0482">Metalloprotease</keyword>
<reference evidence="9 10" key="1">
    <citation type="submission" date="2020-10" db="EMBL/GenBank/DDBJ databases">
        <title>Ca. Dormibacterota MAGs.</title>
        <authorList>
            <person name="Montgomery K."/>
        </authorList>
    </citation>
    <scope>NUCLEOTIDE SEQUENCE [LARGE SCALE GENOMIC DNA]</scope>
    <source>
        <strain evidence="9">SC8811_S16_3</strain>
    </source>
</reference>
<dbReference type="SUPFAM" id="SSF55486">
    <property type="entry name" value="Metalloproteases ('zincins'), catalytic domain"/>
    <property type="match status" value="1"/>
</dbReference>
<dbReference type="GO" id="GO:0004222">
    <property type="term" value="F:metalloendopeptidase activity"/>
    <property type="evidence" value="ECO:0007669"/>
    <property type="project" value="InterPro"/>
</dbReference>
<comment type="caution">
    <text evidence="9">The sequence shown here is derived from an EMBL/GenBank/DDBJ whole genome shotgun (WGS) entry which is preliminary data.</text>
</comment>
<keyword evidence="2 6" id="KW-0479">Metal-binding</keyword>
<feature type="domain" description="Peptidase M3A/M3B catalytic" evidence="7">
    <location>
        <begin position="204"/>
        <end position="580"/>
    </location>
</feature>
<sequence length="609" mass="68542">MAETVAALTGAEPVRWHLDELYDSPEASALSRTLAEALEWAQAFETRYKGRISGLPAEEFAEMMASLETHYVAVSKPGLYAHLLHTLDTRDHAAGRLFARVREAGAEQGRHMVFFGLEVAQLSDEKAEELYSHPVTAKYRHTIEQERRYRKHQLTEPEERVLTEFSPVASPAWSRLFEELCAAVRVDLDGGSVPLSIALSRLRDGDRSVRERASHATSEALRADLRTRAYIFNVLLQEKSISDRVRGYQSWISARNLANEISDGAVQALVEAVTGRYGIVPRYYRVKRRLLGLTELHEWDRYAPLEATTRQLDWDSAKGMVLSSYHRFSPRAGRLVEDFFSQGWIDAPVVEGKEGGAYCAFATPDLHPFVMLNFTGRLNDALTLAHELGHGLHDRLAGERNHLFDYHPPLTLAETASVFGETLTFDAIMSQEKDARVRLSLLCQQVEDSFATVFRQISMNRFEDAVHTARRAEGELAPEQIGSIWQTKMQAMFGDSVELTEEHRDWWSYVEHFVHTPGYVYAYAFGNLLALSIYRRYRELEDPAFVEEYLGFLGTGGSLSPEEAVRRVGLDISDPAFWGRGLDIVEGMVSEVERLAGEADAGGSFKDGG</sequence>
<feature type="domain" description="Oligopeptidase F N-terminal" evidence="8">
    <location>
        <begin position="118"/>
        <end position="183"/>
    </location>
</feature>
<dbReference type="EMBL" id="JAEKNQ010000060">
    <property type="protein sequence ID" value="MBJ7604608.1"/>
    <property type="molecule type" value="Genomic_DNA"/>
</dbReference>
<dbReference type="GO" id="GO:0006508">
    <property type="term" value="P:proteolysis"/>
    <property type="evidence" value="ECO:0007669"/>
    <property type="project" value="UniProtKB-KW"/>
</dbReference>
<dbReference type="Gene3D" id="1.20.140.70">
    <property type="entry name" value="Oligopeptidase f, N-terminal domain"/>
    <property type="match status" value="1"/>
</dbReference>
<dbReference type="AlphaFoldDB" id="A0A934NET2"/>
<organism evidence="9 10">
    <name type="scientific">Candidatus Dormiibacter inghamiae</name>
    <dbReference type="NCBI Taxonomy" id="3127013"/>
    <lineage>
        <taxon>Bacteria</taxon>
        <taxon>Bacillati</taxon>
        <taxon>Candidatus Dormiibacterota</taxon>
        <taxon>Candidatus Dormibacteria</taxon>
        <taxon>Candidatus Dormibacterales</taxon>
        <taxon>Candidatus Dormibacteraceae</taxon>
        <taxon>Candidatus Dormiibacter</taxon>
    </lineage>
</organism>
<proteinExistence type="inferred from homology"/>
<dbReference type="Pfam" id="PF01432">
    <property type="entry name" value="Peptidase_M3"/>
    <property type="match status" value="1"/>
</dbReference>
<evidence type="ECO:0000256" key="2">
    <source>
        <dbReference type="ARBA" id="ARBA00022723"/>
    </source>
</evidence>
<dbReference type="InterPro" id="IPR042088">
    <property type="entry name" value="OligoPept_F_C"/>
</dbReference>
<dbReference type="RefSeq" id="WP_338182515.1">
    <property type="nucleotide sequence ID" value="NZ_JAEKNQ010000060.1"/>
</dbReference>
<dbReference type="GO" id="GO:0046872">
    <property type="term" value="F:metal ion binding"/>
    <property type="evidence" value="ECO:0007669"/>
    <property type="project" value="UniProtKB-UniRule"/>
</dbReference>
<protein>
    <submittedName>
        <fullName evidence="9">M3 family oligoendopeptidase</fullName>
    </submittedName>
</protein>
<dbReference type="InterPro" id="IPR001567">
    <property type="entry name" value="Pept_M3A_M3B_dom"/>
</dbReference>
<evidence type="ECO:0000256" key="1">
    <source>
        <dbReference type="ARBA" id="ARBA00022670"/>
    </source>
</evidence>
<evidence type="ECO:0000256" key="3">
    <source>
        <dbReference type="ARBA" id="ARBA00022801"/>
    </source>
</evidence>
<dbReference type="Gene3D" id="1.10.1370.20">
    <property type="entry name" value="Oligoendopeptidase f, C-terminal domain"/>
    <property type="match status" value="1"/>
</dbReference>
<dbReference type="CDD" id="cd09610">
    <property type="entry name" value="M3B_PepF"/>
    <property type="match status" value="1"/>
</dbReference>
<gene>
    <name evidence="9" type="ORF">JF888_15745</name>
</gene>
<keyword evidence="4 6" id="KW-0862">Zinc</keyword>
<evidence type="ECO:0000256" key="6">
    <source>
        <dbReference type="RuleBase" id="RU003435"/>
    </source>
</evidence>
<dbReference type="InterPro" id="IPR013647">
    <property type="entry name" value="OligopepF_N_dom"/>
</dbReference>
<name>A0A934NET2_9BACT</name>
<comment type="cofactor">
    <cofactor evidence="6">
        <name>Zn(2+)</name>
        <dbReference type="ChEBI" id="CHEBI:29105"/>
    </cofactor>
    <text evidence="6">Binds 1 zinc ion.</text>
</comment>
<comment type="similarity">
    <text evidence="6">Belongs to the peptidase M3 family.</text>
</comment>
<evidence type="ECO:0000313" key="10">
    <source>
        <dbReference type="Proteomes" id="UP000620075"/>
    </source>
</evidence>
<evidence type="ECO:0000259" key="7">
    <source>
        <dbReference type="Pfam" id="PF01432"/>
    </source>
</evidence>
<dbReference type="Pfam" id="PF08439">
    <property type="entry name" value="Peptidase_M3_N"/>
    <property type="match status" value="1"/>
</dbReference>